<evidence type="ECO:0000313" key="2">
    <source>
        <dbReference type="EMBL" id="ATF95445.1"/>
    </source>
</evidence>
<keyword evidence="2" id="KW-0614">Plasmid</keyword>
<reference evidence="2 3" key="1">
    <citation type="submission" date="2017-09" db="EMBL/GenBank/DDBJ databases">
        <title>FDA dAtabase for Regulatory Grade micrObial Sequences (FDA-ARGOS): Supporting development and validation of Infectious Disease Dx tests.</title>
        <authorList>
            <person name="Minogue T."/>
            <person name="Wolcott M."/>
            <person name="Wasieloski L."/>
            <person name="Aguilar W."/>
            <person name="Moore D."/>
            <person name="Tallon L."/>
            <person name="Sadzewicz L."/>
            <person name="Ott S."/>
            <person name="Zhao X."/>
            <person name="Nagaraj S."/>
            <person name="Vavikolanu K."/>
            <person name="Aluvathingal J."/>
            <person name="Nadendla S."/>
            <person name="Sichtig H."/>
        </authorList>
    </citation>
    <scope>NUCLEOTIDE SEQUENCE [LARGE SCALE GENOMIC DNA]</scope>
    <source>
        <strain evidence="2 3">FDAARGOS_392</strain>
        <plasmid evidence="3">Plasmid unnamed</plasmid>
    </source>
</reference>
<evidence type="ECO:0000313" key="3">
    <source>
        <dbReference type="Proteomes" id="UP000217979"/>
    </source>
</evidence>
<feature type="transmembrane region" description="Helical" evidence="1">
    <location>
        <begin position="39"/>
        <end position="60"/>
    </location>
</feature>
<evidence type="ECO:0000256" key="1">
    <source>
        <dbReference type="SAM" id="Phobius"/>
    </source>
</evidence>
<sequence length="228" mass="26525">MNNDFKLYGFFVGLLVTIMITCDTLVYKVYSVYDLKITASGVIFSLCFLISTILTEVYGYKLSVRSIWIMVICQTFYVVALNLSSIIQMDYNEISRRYYLMYHDFWRVMIGTWISVPVSYFINGIFISKMKMLFSGKLFFIRYTLGAVITQGALLLTAYPISLSGKYKFYELINIILTTWSYKVIISIVLLPLAIILAAFVKRIEKTDHFDWGESYNPILWLRKTKEG</sequence>
<dbReference type="AlphaFoldDB" id="A0A291E5U8"/>
<keyword evidence="1" id="KW-0472">Membrane</keyword>
<keyword evidence="1" id="KW-0812">Transmembrane</keyword>
<dbReference type="EMBL" id="CP023526">
    <property type="protein sequence ID" value="ATF95445.1"/>
    <property type="molecule type" value="Genomic_DNA"/>
</dbReference>
<name>A0A291E5U8_9ENTR</name>
<evidence type="ECO:0008006" key="4">
    <source>
        <dbReference type="Google" id="ProtNLM"/>
    </source>
</evidence>
<dbReference type="Proteomes" id="UP000217979">
    <property type="component" value="Plasmid unnamed"/>
</dbReference>
<gene>
    <name evidence="2" type="ORF">CO704_25550</name>
</gene>
<organism evidence="2 3">
    <name type="scientific">Cedecea neteri</name>
    <dbReference type="NCBI Taxonomy" id="158822"/>
    <lineage>
        <taxon>Bacteria</taxon>
        <taxon>Pseudomonadati</taxon>
        <taxon>Pseudomonadota</taxon>
        <taxon>Gammaproteobacteria</taxon>
        <taxon>Enterobacterales</taxon>
        <taxon>Enterobacteriaceae</taxon>
        <taxon>Cedecea</taxon>
    </lineage>
</organism>
<feature type="transmembrane region" description="Helical" evidence="1">
    <location>
        <begin position="67"/>
        <end position="88"/>
    </location>
</feature>
<feature type="transmembrane region" description="Helical" evidence="1">
    <location>
        <begin position="7"/>
        <end position="27"/>
    </location>
</feature>
<dbReference type="InterPro" id="IPR003744">
    <property type="entry name" value="YhhQ"/>
</dbReference>
<geneLocation type="plasmid" evidence="2">
    <name>unnamed</name>
</geneLocation>
<dbReference type="PANTHER" id="PTHR34300">
    <property type="entry name" value="QUEUOSINE PRECURSOR TRANSPORTER-RELATED"/>
    <property type="match status" value="1"/>
</dbReference>
<feature type="transmembrane region" description="Helical" evidence="1">
    <location>
        <begin position="139"/>
        <end position="160"/>
    </location>
</feature>
<dbReference type="Pfam" id="PF02592">
    <property type="entry name" value="Vut_1"/>
    <property type="match status" value="1"/>
</dbReference>
<proteinExistence type="predicted"/>
<keyword evidence="1" id="KW-1133">Transmembrane helix</keyword>
<accession>A0A291E5U8</accession>
<dbReference type="PANTHER" id="PTHR34300:SF2">
    <property type="entry name" value="QUEUOSINE PRECURSOR TRANSPORTER-RELATED"/>
    <property type="match status" value="1"/>
</dbReference>
<feature type="transmembrane region" description="Helical" evidence="1">
    <location>
        <begin position="108"/>
        <end position="127"/>
    </location>
</feature>
<protein>
    <recommendedName>
        <fullName evidence="4">VUT family protein</fullName>
    </recommendedName>
</protein>
<feature type="transmembrane region" description="Helical" evidence="1">
    <location>
        <begin position="180"/>
        <end position="201"/>
    </location>
</feature>